<protein>
    <recommendedName>
        <fullName evidence="3">Pilus assembly protein CpaE</fullName>
    </recommendedName>
</protein>
<dbReference type="RefSeq" id="WP_182611427.1">
    <property type="nucleotide sequence ID" value="NZ_CP071409.1"/>
</dbReference>
<proteinExistence type="predicted"/>
<evidence type="ECO:0008006" key="3">
    <source>
        <dbReference type="Google" id="ProtNLM"/>
    </source>
</evidence>
<dbReference type="InterPro" id="IPR027417">
    <property type="entry name" value="P-loop_NTPase"/>
</dbReference>
<dbReference type="SUPFAM" id="SSF52540">
    <property type="entry name" value="P-loop containing nucleoside triphosphate hydrolases"/>
    <property type="match status" value="1"/>
</dbReference>
<dbReference type="Gene3D" id="3.40.50.300">
    <property type="entry name" value="P-loop containing nucleotide triphosphate hydrolases"/>
    <property type="match status" value="1"/>
</dbReference>
<evidence type="ECO:0000313" key="1">
    <source>
        <dbReference type="EMBL" id="RWR03304.1"/>
    </source>
</evidence>
<evidence type="ECO:0000313" key="2">
    <source>
        <dbReference type="Proteomes" id="UP000288794"/>
    </source>
</evidence>
<reference evidence="1 2" key="1">
    <citation type="submission" date="2014-04" db="EMBL/GenBank/DDBJ databases">
        <title>Draft genome sequence of Pantoea beijingensis strain LMG 27579, an emerging pathogen to Pleurotus eryngii with potential industrial application.</title>
        <authorList>
            <person name="Xu F."/>
            <person name="Liu Y."/>
            <person name="Wang S."/>
            <person name="Yin Y."/>
            <person name="Ma Y."/>
            <person name="Zhao S."/>
            <person name="Rong C."/>
        </authorList>
    </citation>
    <scope>NUCLEOTIDE SEQUENCE [LARGE SCALE GENOMIC DNA]</scope>
    <source>
        <strain evidence="1 2">LMG 27579</strain>
    </source>
</reference>
<dbReference type="Proteomes" id="UP000288794">
    <property type="component" value="Unassembled WGS sequence"/>
</dbReference>
<accession>A0A443IGU3</accession>
<comment type="caution">
    <text evidence="1">The sequence shown here is derived from an EMBL/GenBank/DDBJ whole genome shotgun (WGS) entry which is preliminary data.</text>
</comment>
<keyword evidence="2" id="KW-1185">Reference proteome</keyword>
<organism evidence="1 2">
    <name type="scientific">[Pantoea] beijingensis</name>
    <dbReference type="NCBI Taxonomy" id="1324864"/>
    <lineage>
        <taxon>Bacteria</taxon>
        <taxon>Pseudomonadati</taxon>
        <taxon>Pseudomonadota</taxon>
        <taxon>Gammaproteobacteria</taxon>
        <taxon>Enterobacterales</taxon>
        <taxon>Erwiniaceae</taxon>
        <taxon>Erwinia</taxon>
    </lineage>
</organism>
<dbReference type="EMBL" id="JMEE01000002">
    <property type="protein sequence ID" value="RWR03304.1"/>
    <property type="molecule type" value="Genomic_DNA"/>
</dbReference>
<name>A0A443IGU3_9GAMM</name>
<gene>
    <name evidence="1" type="ORF">ED28_03130</name>
</gene>
<dbReference type="AlphaFoldDB" id="A0A443IGU3"/>
<sequence>MLLFQSDKGLGYHSPKNLFYVVSSRKNVGETLCEQFRMAGVEAVEQIAIDITQVDVLNIPTNADGVVIDVGNNEDVSNIINALRVHIPRTVWCCVVGDSDSISVAQNFAVNDLHYFNINTQYEAIIHNAIAKRGAVVSRSAVHISILGCKGGVGSTTIGYQLASAISSLKRSPGLFIQGAGGSVDLDLVVGKKLLKEITQVQKHLDVIGGQSACFPEVSEGIMKGYNFIFFEQSIHSANKENLRQVIENSHCIVLVIDRSMSAIRVAKNVIENIEQLQKIRNISRRLVICLNDSRPVTMGGLNQDDINSLIRNRIDTHFPYNKATLNGKLERLLRTQSPQEDLVKIVLGKARKNKYTSATPSLFSRIARRKA</sequence>